<proteinExistence type="predicted"/>
<dbReference type="EMBL" id="JAFJYH010000185">
    <property type="protein sequence ID" value="KAG4416470.1"/>
    <property type="molecule type" value="Genomic_DNA"/>
</dbReference>
<feature type="region of interest" description="Disordered" evidence="1">
    <location>
        <begin position="126"/>
        <end position="148"/>
    </location>
</feature>
<dbReference type="Proteomes" id="UP000664132">
    <property type="component" value="Unassembled WGS sequence"/>
</dbReference>
<dbReference type="AlphaFoldDB" id="A0A8H7W446"/>
<reference evidence="2" key="1">
    <citation type="submission" date="2021-02" db="EMBL/GenBank/DDBJ databases">
        <title>Genome sequence Cadophora malorum strain M34.</title>
        <authorList>
            <person name="Stefanovic E."/>
            <person name="Vu D."/>
            <person name="Scully C."/>
            <person name="Dijksterhuis J."/>
            <person name="Roader J."/>
            <person name="Houbraken J."/>
        </authorList>
    </citation>
    <scope>NUCLEOTIDE SEQUENCE</scope>
    <source>
        <strain evidence="2">M34</strain>
    </source>
</reference>
<organism evidence="2 3">
    <name type="scientific">Cadophora malorum</name>
    <dbReference type="NCBI Taxonomy" id="108018"/>
    <lineage>
        <taxon>Eukaryota</taxon>
        <taxon>Fungi</taxon>
        <taxon>Dikarya</taxon>
        <taxon>Ascomycota</taxon>
        <taxon>Pezizomycotina</taxon>
        <taxon>Leotiomycetes</taxon>
        <taxon>Helotiales</taxon>
        <taxon>Ploettnerulaceae</taxon>
        <taxon>Cadophora</taxon>
    </lineage>
</organism>
<evidence type="ECO:0000313" key="2">
    <source>
        <dbReference type="EMBL" id="KAG4416470.1"/>
    </source>
</evidence>
<comment type="caution">
    <text evidence="2">The sequence shown here is derived from an EMBL/GenBank/DDBJ whole genome shotgun (WGS) entry which is preliminary data.</text>
</comment>
<name>A0A8H7W446_9HELO</name>
<sequence>MVSLVVEGIVLRVRLAHSGTGLSWKESCKSRSLLLQELNDFHVAYYGLPAAGIVSISLLGHCTRKDNLDSIGPKTLPDLDTLCAEVDIEAFVRPEDPNFALISSAIKSIRTLVDLSLRGKLQREAESSEVQAAGTAEQTWSPWDSMEPWDFESISGINSQTV</sequence>
<keyword evidence="3" id="KW-1185">Reference proteome</keyword>
<dbReference type="OrthoDB" id="4898680at2759"/>
<evidence type="ECO:0000256" key="1">
    <source>
        <dbReference type="SAM" id="MobiDB-lite"/>
    </source>
</evidence>
<protein>
    <submittedName>
        <fullName evidence="2">Uncharacterized protein</fullName>
    </submittedName>
</protein>
<evidence type="ECO:0000313" key="3">
    <source>
        <dbReference type="Proteomes" id="UP000664132"/>
    </source>
</evidence>
<accession>A0A8H7W446</accession>
<gene>
    <name evidence="2" type="ORF">IFR04_010388</name>
</gene>